<keyword evidence="3" id="KW-0547">Nucleotide-binding</keyword>
<comment type="caution">
    <text evidence="8">The sequence shown here is derived from an EMBL/GenBank/DDBJ whole genome shotgun (WGS) entry which is preliminary data.</text>
</comment>
<dbReference type="Proteomes" id="UP000567179">
    <property type="component" value="Unassembled WGS sequence"/>
</dbReference>
<reference evidence="8 9" key="1">
    <citation type="journal article" date="2020" name="ISME J.">
        <title>Uncovering the hidden diversity of litter-decomposition mechanisms in mushroom-forming fungi.</title>
        <authorList>
            <person name="Floudas D."/>
            <person name="Bentzer J."/>
            <person name="Ahren D."/>
            <person name="Johansson T."/>
            <person name="Persson P."/>
            <person name="Tunlid A."/>
        </authorList>
    </citation>
    <scope>NUCLEOTIDE SEQUENCE [LARGE SCALE GENOMIC DNA]</scope>
    <source>
        <strain evidence="8 9">CBS 101986</strain>
    </source>
</reference>
<dbReference type="PROSITE" id="PS51158">
    <property type="entry name" value="ALPHA_KINASE"/>
    <property type="match status" value="1"/>
</dbReference>
<dbReference type="PANTHER" id="PTHR45992">
    <property type="entry name" value="EUKARYOTIC ELONGATION FACTOR 2 KINASE-RELATED"/>
    <property type="match status" value="1"/>
</dbReference>
<dbReference type="CDD" id="cd04515">
    <property type="entry name" value="Alpha_kinase"/>
    <property type="match status" value="1"/>
</dbReference>
<keyword evidence="1" id="KW-0723">Serine/threonine-protein kinase</keyword>
<gene>
    <name evidence="8" type="ORF">D9619_012338</name>
</gene>
<dbReference type="AlphaFoldDB" id="A0A8H5ER80"/>
<evidence type="ECO:0000256" key="1">
    <source>
        <dbReference type="ARBA" id="ARBA00022527"/>
    </source>
</evidence>
<feature type="domain" description="Alpha-type protein kinase" evidence="7">
    <location>
        <begin position="330"/>
        <end position="552"/>
    </location>
</feature>
<dbReference type="InterPro" id="IPR051852">
    <property type="entry name" value="Alpha-type_PK"/>
</dbReference>
<dbReference type="InterPro" id="IPR011009">
    <property type="entry name" value="Kinase-like_dom_sf"/>
</dbReference>
<keyword evidence="4" id="KW-0418">Kinase</keyword>
<dbReference type="InterPro" id="IPR004166">
    <property type="entry name" value="a-kinase_dom"/>
</dbReference>
<evidence type="ECO:0000256" key="4">
    <source>
        <dbReference type="ARBA" id="ARBA00022777"/>
    </source>
</evidence>
<feature type="region of interest" description="Disordered" evidence="6">
    <location>
        <begin position="63"/>
        <end position="83"/>
    </location>
</feature>
<evidence type="ECO:0000256" key="5">
    <source>
        <dbReference type="ARBA" id="ARBA00022840"/>
    </source>
</evidence>
<evidence type="ECO:0000313" key="8">
    <source>
        <dbReference type="EMBL" id="KAF5309430.1"/>
    </source>
</evidence>
<evidence type="ECO:0000256" key="6">
    <source>
        <dbReference type="SAM" id="MobiDB-lite"/>
    </source>
</evidence>
<dbReference type="SMART" id="SM00811">
    <property type="entry name" value="Alpha_kinase"/>
    <property type="match status" value="1"/>
</dbReference>
<keyword evidence="5" id="KW-0067">ATP-binding</keyword>
<feature type="compositionally biased region" description="Acidic residues" evidence="6">
    <location>
        <begin position="565"/>
        <end position="579"/>
    </location>
</feature>
<name>A0A8H5ER80_9AGAR</name>
<evidence type="ECO:0000259" key="7">
    <source>
        <dbReference type="PROSITE" id="PS51158"/>
    </source>
</evidence>
<feature type="compositionally biased region" description="Polar residues" evidence="6">
    <location>
        <begin position="1"/>
        <end position="14"/>
    </location>
</feature>
<dbReference type="OrthoDB" id="301415at2759"/>
<feature type="compositionally biased region" description="Polar residues" evidence="6">
    <location>
        <begin position="66"/>
        <end position="83"/>
    </location>
</feature>
<dbReference type="Gene3D" id="3.20.200.10">
    <property type="entry name" value="MHCK/EF2 kinase"/>
    <property type="match status" value="1"/>
</dbReference>
<sequence>MDHPENPQTYTHPSGTPFKLPHNPHIPASRGIMDRNYRPDLRAQAECTVEVMQNSCASAVERHKQSGAQNSVAPSKLRGSSTIGKSVGKGIGINFVIMKVSNQHGKREKMTEHIAQYRPYHEAEPWTKIVEEIRNELDEIYMLKYQHRIYSISDFHLLYDASASRIPVKYTTGTIGALWSCSNNHPNNLHVAKKDQGTRTLKLNAIVDFPRQQTGPQGWASTGRTDIFPTQLGLKKCKSTLILSDEDDEDNITGPCLPQRVMGPGPPSNQSHRSYCFIYFSLISSCNLFPRYPTHGKSTYFSVIPTHSNAQDAHHDFHSGDQKLYHITKLSVDPEGNWTDSDSDVTVFIVVNHFASGTTKHVFKMQMGNKMYAAKRFYDIGHHSGEVNFEDNLKHLKDEAYRQHFVHETVQQFTAICAQNKVNADNLHVDLPMIVKAVDGDEKGLAWLIDLLLDSNSIRKFSGTTQAGQNTDFLGMTCDALAHFSLHVSDEEQVIVDIQGIYIKNKLTLFDSMVHTYNKAAGLGDQGAPGIKDFKKQHKCNKICRELGLKPTMICHKKRGLTDYSDSDDIEKSEEEAEVLENSGGLMTKD</sequence>
<keyword evidence="2" id="KW-0808">Transferase</keyword>
<feature type="region of interest" description="Disordered" evidence="6">
    <location>
        <begin position="563"/>
        <end position="590"/>
    </location>
</feature>
<evidence type="ECO:0000313" key="9">
    <source>
        <dbReference type="Proteomes" id="UP000567179"/>
    </source>
</evidence>
<evidence type="ECO:0000256" key="2">
    <source>
        <dbReference type="ARBA" id="ARBA00022679"/>
    </source>
</evidence>
<protein>
    <recommendedName>
        <fullName evidence="7">Alpha-type protein kinase domain-containing protein</fullName>
    </recommendedName>
</protein>
<evidence type="ECO:0000256" key="3">
    <source>
        <dbReference type="ARBA" id="ARBA00022741"/>
    </source>
</evidence>
<dbReference type="EMBL" id="JAACJJ010000059">
    <property type="protein sequence ID" value="KAF5309430.1"/>
    <property type="molecule type" value="Genomic_DNA"/>
</dbReference>
<accession>A0A8H5ER80</accession>
<keyword evidence="9" id="KW-1185">Reference proteome</keyword>
<feature type="region of interest" description="Disordered" evidence="6">
    <location>
        <begin position="1"/>
        <end position="32"/>
    </location>
</feature>
<organism evidence="8 9">
    <name type="scientific">Psilocybe cf. subviscida</name>
    <dbReference type="NCBI Taxonomy" id="2480587"/>
    <lineage>
        <taxon>Eukaryota</taxon>
        <taxon>Fungi</taxon>
        <taxon>Dikarya</taxon>
        <taxon>Basidiomycota</taxon>
        <taxon>Agaricomycotina</taxon>
        <taxon>Agaricomycetes</taxon>
        <taxon>Agaricomycetidae</taxon>
        <taxon>Agaricales</taxon>
        <taxon>Agaricineae</taxon>
        <taxon>Strophariaceae</taxon>
        <taxon>Psilocybe</taxon>
    </lineage>
</organism>
<dbReference type="Pfam" id="PF02816">
    <property type="entry name" value="Alpha_kinase"/>
    <property type="match status" value="1"/>
</dbReference>
<proteinExistence type="predicted"/>
<dbReference type="SUPFAM" id="SSF56112">
    <property type="entry name" value="Protein kinase-like (PK-like)"/>
    <property type="match status" value="1"/>
</dbReference>
<dbReference type="GO" id="GO:0004674">
    <property type="term" value="F:protein serine/threonine kinase activity"/>
    <property type="evidence" value="ECO:0007669"/>
    <property type="project" value="UniProtKB-KW"/>
</dbReference>
<dbReference type="GO" id="GO:0005524">
    <property type="term" value="F:ATP binding"/>
    <property type="evidence" value="ECO:0007669"/>
    <property type="project" value="UniProtKB-KW"/>
</dbReference>